<reference evidence="1" key="1">
    <citation type="journal article" date="2021" name="PeerJ">
        <title>Extensive microbial diversity within the chicken gut microbiome revealed by metagenomics and culture.</title>
        <authorList>
            <person name="Gilroy R."/>
            <person name="Ravi A."/>
            <person name="Getino M."/>
            <person name="Pursley I."/>
            <person name="Horton D.L."/>
            <person name="Alikhan N.F."/>
            <person name="Baker D."/>
            <person name="Gharbi K."/>
            <person name="Hall N."/>
            <person name="Watson M."/>
            <person name="Adriaenssens E.M."/>
            <person name="Foster-Nyarko E."/>
            <person name="Jarju S."/>
            <person name="Secka A."/>
            <person name="Antonio M."/>
            <person name="Oren A."/>
            <person name="Chaudhuri R.R."/>
            <person name="La Ragione R."/>
            <person name="Hildebrand F."/>
            <person name="Pallen M.J."/>
        </authorList>
    </citation>
    <scope>NUCLEOTIDE SEQUENCE</scope>
    <source>
        <strain evidence="1">ChiSjej1B19-8411</strain>
    </source>
</reference>
<evidence type="ECO:0000313" key="2">
    <source>
        <dbReference type="Proteomes" id="UP000886817"/>
    </source>
</evidence>
<dbReference type="AlphaFoldDB" id="A0A9D1WH06"/>
<organism evidence="1 2">
    <name type="scientific">Candidatus Blautia gallistercoris</name>
    <dbReference type="NCBI Taxonomy" id="2838490"/>
    <lineage>
        <taxon>Bacteria</taxon>
        <taxon>Bacillati</taxon>
        <taxon>Bacillota</taxon>
        <taxon>Clostridia</taxon>
        <taxon>Lachnospirales</taxon>
        <taxon>Lachnospiraceae</taxon>
        <taxon>Blautia</taxon>
    </lineage>
</organism>
<dbReference type="Proteomes" id="UP000886817">
    <property type="component" value="Unassembled WGS sequence"/>
</dbReference>
<evidence type="ECO:0008006" key="3">
    <source>
        <dbReference type="Google" id="ProtNLM"/>
    </source>
</evidence>
<sequence>MNGPYDDIIHLPHPVSTKHPQMSMEERAAQFSPFAALTGYGDVIRETARLTDPRQELTESRKEELNRRLLLLERCMEQAAAAGSLLPEIAVTYFQPDDRKEGGACLTVRGRPEKLRRNRRVLEMEGGTEIPLPDILEIEGELFQDMEWE</sequence>
<comment type="caution">
    <text evidence="1">The sequence shown here is derived from an EMBL/GenBank/DDBJ whole genome shotgun (WGS) entry which is preliminary data.</text>
</comment>
<evidence type="ECO:0000313" key="1">
    <source>
        <dbReference type="EMBL" id="HIX58677.1"/>
    </source>
</evidence>
<reference evidence="1" key="2">
    <citation type="submission" date="2021-04" db="EMBL/GenBank/DDBJ databases">
        <authorList>
            <person name="Gilroy R."/>
        </authorList>
    </citation>
    <scope>NUCLEOTIDE SEQUENCE</scope>
    <source>
        <strain evidence="1">ChiSjej1B19-8411</strain>
    </source>
</reference>
<dbReference type="EMBL" id="DXEX01000073">
    <property type="protein sequence ID" value="HIX58677.1"/>
    <property type="molecule type" value="Genomic_DNA"/>
</dbReference>
<protein>
    <recommendedName>
        <fullName evidence="3">YolD-like protein</fullName>
    </recommendedName>
</protein>
<name>A0A9D1WH06_9FIRM</name>
<gene>
    <name evidence="1" type="ORF">IAA45_03050</name>
</gene>
<accession>A0A9D1WH06</accession>
<proteinExistence type="predicted"/>